<evidence type="ECO:0000256" key="7">
    <source>
        <dbReference type="SAM" id="Phobius"/>
    </source>
</evidence>
<keyword evidence="2" id="KW-0813">Transport</keyword>
<evidence type="ECO:0000256" key="3">
    <source>
        <dbReference type="ARBA" id="ARBA00022475"/>
    </source>
</evidence>
<feature type="non-terminal residue" evidence="9">
    <location>
        <position position="1"/>
    </location>
</feature>
<gene>
    <name evidence="9" type="ORF">J2804_006137</name>
</gene>
<evidence type="ECO:0000313" key="10">
    <source>
        <dbReference type="Proteomes" id="UP001264340"/>
    </source>
</evidence>
<name>A0ABU1M138_9BURK</name>
<keyword evidence="4 7" id="KW-0812">Transmembrane</keyword>
<feature type="transmembrane region" description="Helical" evidence="7">
    <location>
        <begin position="26"/>
        <end position="47"/>
    </location>
</feature>
<evidence type="ECO:0000256" key="2">
    <source>
        <dbReference type="ARBA" id="ARBA00022448"/>
    </source>
</evidence>
<protein>
    <submittedName>
        <fullName evidence="9">ABC-type dipeptide/oligopeptide/nickel transport system permease component</fullName>
    </submittedName>
</protein>
<keyword evidence="10" id="KW-1185">Reference proteome</keyword>
<dbReference type="InterPro" id="IPR000515">
    <property type="entry name" value="MetI-like"/>
</dbReference>
<keyword evidence="3" id="KW-1003">Cell membrane</keyword>
<evidence type="ECO:0000256" key="1">
    <source>
        <dbReference type="ARBA" id="ARBA00004651"/>
    </source>
</evidence>
<evidence type="ECO:0000256" key="4">
    <source>
        <dbReference type="ARBA" id="ARBA00022692"/>
    </source>
</evidence>
<dbReference type="PANTHER" id="PTHR43163">
    <property type="entry name" value="DIPEPTIDE TRANSPORT SYSTEM PERMEASE PROTEIN DPPB-RELATED"/>
    <property type="match status" value="1"/>
</dbReference>
<evidence type="ECO:0000256" key="5">
    <source>
        <dbReference type="ARBA" id="ARBA00022989"/>
    </source>
</evidence>
<dbReference type="PANTHER" id="PTHR43163:SF6">
    <property type="entry name" value="DIPEPTIDE TRANSPORT SYSTEM PERMEASE PROTEIN DPPB-RELATED"/>
    <property type="match status" value="1"/>
</dbReference>
<dbReference type="Pfam" id="PF00528">
    <property type="entry name" value="BPD_transp_1"/>
    <property type="match status" value="1"/>
</dbReference>
<dbReference type="Proteomes" id="UP001264340">
    <property type="component" value="Unassembled WGS sequence"/>
</dbReference>
<proteinExistence type="predicted"/>
<evidence type="ECO:0000256" key="6">
    <source>
        <dbReference type="ARBA" id="ARBA00023136"/>
    </source>
</evidence>
<dbReference type="RefSeq" id="WP_310126918.1">
    <property type="nucleotide sequence ID" value="NZ_JAVDRP010000022.1"/>
</dbReference>
<reference evidence="9 10" key="1">
    <citation type="submission" date="2023-07" db="EMBL/GenBank/DDBJ databases">
        <title>Sorghum-associated microbial communities from plants grown in Nebraska, USA.</title>
        <authorList>
            <person name="Schachtman D."/>
        </authorList>
    </citation>
    <scope>NUCLEOTIDE SEQUENCE [LARGE SCALE GENOMIC DNA]</scope>
    <source>
        <strain evidence="9 10">DS1316</strain>
    </source>
</reference>
<sequence>FSWPGIGKWLIDAIGRRDYPVVQGGILMIATLVIVVNLVVDLLYGVLNPRIRHTR</sequence>
<comment type="caution">
    <text evidence="9">The sequence shown here is derived from an EMBL/GenBank/DDBJ whole genome shotgun (WGS) entry which is preliminary data.</text>
</comment>
<dbReference type="EMBL" id="JAVDRP010000022">
    <property type="protein sequence ID" value="MDR6412701.1"/>
    <property type="molecule type" value="Genomic_DNA"/>
</dbReference>
<accession>A0ABU1M138</accession>
<keyword evidence="6 7" id="KW-0472">Membrane</keyword>
<feature type="domain" description="ABC transmembrane type-1" evidence="8">
    <location>
        <begin position="1"/>
        <end position="53"/>
    </location>
</feature>
<keyword evidence="5 7" id="KW-1133">Transmembrane helix</keyword>
<organism evidence="9 10">
    <name type="scientific">Paraburkholderia terricola</name>
    <dbReference type="NCBI Taxonomy" id="169427"/>
    <lineage>
        <taxon>Bacteria</taxon>
        <taxon>Pseudomonadati</taxon>
        <taxon>Pseudomonadota</taxon>
        <taxon>Betaproteobacteria</taxon>
        <taxon>Burkholderiales</taxon>
        <taxon>Burkholderiaceae</taxon>
        <taxon>Paraburkholderia</taxon>
    </lineage>
</organism>
<evidence type="ECO:0000313" key="9">
    <source>
        <dbReference type="EMBL" id="MDR6412701.1"/>
    </source>
</evidence>
<comment type="subcellular location">
    <subcellularLocation>
        <location evidence="1">Cell membrane</location>
        <topology evidence="1">Multi-pass membrane protein</topology>
    </subcellularLocation>
</comment>
<evidence type="ECO:0000259" key="8">
    <source>
        <dbReference type="Pfam" id="PF00528"/>
    </source>
</evidence>